<reference evidence="6 7" key="1">
    <citation type="journal article" date="2018" name="Evol. Lett.">
        <title>Horizontal gene cluster transfer increased hallucinogenic mushroom diversity.</title>
        <authorList>
            <person name="Reynolds H.T."/>
            <person name="Vijayakumar V."/>
            <person name="Gluck-Thaler E."/>
            <person name="Korotkin H.B."/>
            <person name="Matheny P.B."/>
            <person name="Slot J.C."/>
        </authorList>
    </citation>
    <scope>NUCLEOTIDE SEQUENCE [LARGE SCALE GENOMIC DNA]</scope>
    <source>
        <strain evidence="6 7">SRW20</strain>
    </source>
</reference>
<dbReference type="GO" id="GO:0005525">
    <property type="term" value="F:GTP binding"/>
    <property type="evidence" value="ECO:0007669"/>
    <property type="project" value="UniProtKB-KW"/>
</dbReference>
<dbReference type="STRING" id="231916.A0A409Y3F9"/>
<evidence type="ECO:0000313" key="7">
    <source>
        <dbReference type="Proteomes" id="UP000284706"/>
    </source>
</evidence>
<name>A0A409Y3F9_9AGAR</name>
<dbReference type="PANTHER" id="PTHR46498:SF1">
    <property type="entry name" value="GTP-BINDING PROTEIN 8"/>
    <property type="match status" value="1"/>
</dbReference>
<dbReference type="EMBL" id="NHYE01001226">
    <property type="protein sequence ID" value="PPQ97547.1"/>
    <property type="molecule type" value="Genomic_DNA"/>
</dbReference>
<dbReference type="AlphaFoldDB" id="A0A409Y3F9"/>
<sequence length="292" mass="31965">MPGFSVSWTRAKCSFSCSSRILRPQLRFYATKSQQDGLWSKPETAGFIAAAKTISSIPESTGLPEVCSMNIILNVVNADCAQCLSLQIIVTGRWRSNLSDALECRANVGKSTLLNSVIGRKSLLSTSKKAGHTRALNFYRVGPEPGKLLLVDAPGYGARGRPEWGDLFDHYLKTRQELKRVYILFNAKHGLNAYDTQMLAHLSQFLISPRGTQPFTLQAVITKADTVPIAQLDTALTEMKKAIWDAAPLCLPPLVTSAEMSPPFGLDSPALHFGLPLSVAFEGNPQFRPMVI</sequence>
<comment type="caution">
    <text evidence="6">The sequence shown here is derived from an EMBL/GenBank/DDBJ whole genome shotgun (WGS) entry which is preliminary data.</text>
</comment>
<dbReference type="OrthoDB" id="391988at2759"/>
<dbReference type="PROSITE" id="PS51706">
    <property type="entry name" value="G_ENGB"/>
    <property type="match status" value="1"/>
</dbReference>
<feature type="domain" description="EngB-type G" evidence="5">
    <location>
        <begin position="96"/>
        <end position="281"/>
    </location>
</feature>
<proteinExistence type="predicted"/>
<evidence type="ECO:0000256" key="1">
    <source>
        <dbReference type="ARBA" id="ARBA00022723"/>
    </source>
</evidence>
<dbReference type="SUPFAM" id="SSF52540">
    <property type="entry name" value="P-loop containing nucleoside triphosphate hydrolases"/>
    <property type="match status" value="1"/>
</dbReference>
<organism evidence="6 7">
    <name type="scientific">Gymnopilus dilepis</name>
    <dbReference type="NCBI Taxonomy" id="231916"/>
    <lineage>
        <taxon>Eukaryota</taxon>
        <taxon>Fungi</taxon>
        <taxon>Dikarya</taxon>
        <taxon>Basidiomycota</taxon>
        <taxon>Agaricomycotina</taxon>
        <taxon>Agaricomycetes</taxon>
        <taxon>Agaricomycetidae</taxon>
        <taxon>Agaricales</taxon>
        <taxon>Agaricineae</taxon>
        <taxon>Hymenogastraceae</taxon>
        <taxon>Gymnopilus</taxon>
    </lineage>
</organism>
<dbReference type="InParanoid" id="A0A409Y3F9"/>
<protein>
    <recommendedName>
        <fullName evidence="5">EngB-type G domain-containing protein</fullName>
    </recommendedName>
</protein>
<dbReference type="GO" id="GO:0046872">
    <property type="term" value="F:metal ion binding"/>
    <property type="evidence" value="ECO:0007669"/>
    <property type="project" value="UniProtKB-KW"/>
</dbReference>
<keyword evidence="4" id="KW-0342">GTP-binding</keyword>
<dbReference type="Pfam" id="PF01926">
    <property type="entry name" value="MMR_HSR1"/>
    <property type="match status" value="1"/>
</dbReference>
<dbReference type="CDD" id="cd01876">
    <property type="entry name" value="YihA_EngB"/>
    <property type="match status" value="1"/>
</dbReference>
<gene>
    <name evidence="6" type="ORF">CVT26_002332</name>
</gene>
<keyword evidence="2" id="KW-0547">Nucleotide-binding</keyword>
<keyword evidence="1" id="KW-0479">Metal-binding</keyword>
<dbReference type="InterPro" id="IPR006073">
    <property type="entry name" value="GTP-bd"/>
</dbReference>
<dbReference type="GO" id="GO:0005739">
    <property type="term" value="C:mitochondrion"/>
    <property type="evidence" value="ECO:0007669"/>
    <property type="project" value="TreeGrafter"/>
</dbReference>
<evidence type="ECO:0000259" key="5">
    <source>
        <dbReference type="PROSITE" id="PS51706"/>
    </source>
</evidence>
<dbReference type="InterPro" id="IPR052279">
    <property type="entry name" value="EngB_GTPase"/>
</dbReference>
<accession>A0A409Y3F9</accession>
<evidence type="ECO:0000256" key="4">
    <source>
        <dbReference type="ARBA" id="ARBA00023134"/>
    </source>
</evidence>
<evidence type="ECO:0000256" key="3">
    <source>
        <dbReference type="ARBA" id="ARBA00022842"/>
    </source>
</evidence>
<dbReference type="InterPro" id="IPR030393">
    <property type="entry name" value="G_ENGB_dom"/>
</dbReference>
<evidence type="ECO:0000313" key="6">
    <source>
        <dbReference type="EMBL" id="PPQ97547.1"/>
    </source>
</evidence>
<dbReference type="Gene3D" id="3.40.50.300">
    <property type="entry name" value="P-loop containing nucleotide triphosphate hydrolases"/>
    <property type="match status" value="1"/>
</dbReference>
<evidence type="ECO:0000256" key="2">
    <source>
        <dbReference type="ARBA" id="ARBA00022741"/>
    </source>
</evidence>
<keyword evidence="3" id="KW-0460">Magnesium</keyword>
<dbReference type="InterPro" id="IPR027417">
    <property type="entry name" value="P-loop_NTPase"/>
</dbReference>
<keyword evidence="7" id="KW-1185">Reference proteome</keyword>
<dbReference type="Proteomes" id="UP000284706">
    <property type="component" value="Unassembled WGS sequence"/>
</dbReference>
<dbReference type="PANTHER" id="PTHR46498">
    <property type="entry name" value="GTP-BINDING PROTEIN 8"/>
    <property type="match status" value="1"/>
</dbReference>